<protein>
    <submittedName>
        <fullName evidence="2">Uncharacterized protein</fullName>
    </submittedName>
</protein>
<organism evidence="2">
    <name type="scientific">uncultured Sphingomonas sp</name>
    <dbReference type="NCBI Taxonomy" id="158754"/>
    <lineage>
        <taxon>Bacteria</taxon>
        <taxon>Pseudomonadati</taxon>
        <taxon>Pseudomonadota</taxon>
        <taxon>Alphaproteobacteria</taxon>
        <taxon>Sphingomonadales</taxon>
        <taxon>Sphingomonadaceae</taxon>
        <taxon>Sphingomonas</taxon>
        <taxon>environmental samples</taxon>
    </lineage>
</organism>
<feature type="non-terminal residue" evidence="2">
    <location>
        <position position="68"/>
    </location>
</feature>
<feature type="non-terminal residue" evidence="2">
    <location>
        <position position="1"/>
    </location>
</feature>
<evidence type="ECO:0000256" key="1">
    <source>
        <dbReference type="SAM" id="MobiDB-lite"/>
    </source>
</evidence>
<evidence type="ECO:0000313" key="2">
    <source>
        <dbReference type="EMBL" id="CAA9492651.1"/>
    </source>
</evidence>
<proteinExistence type="predicted"/>
<name>A0A6J4S956_9SPHN</name>
<dbReference type="AlphaFoldDB" id="A0A6J4S956"/>
<sequence>AQEPWRANDGAGASDLPPNAPRPLLQCGTGQDRRRSRGPGGRRGGRPLPGLGRPQTARLPRADPSQAL</sequence>
<dbReference type="EMBL" id="CADCVZ010000005">
    <property type="protein sequence ID" value="CAA9492651.1"/>
    <property type="molecule type" value="Genomic_DNA"/>
</dbReference>
<gene>
    <name evidence="2" type="ORF">AVDCRST_MAG09-203</name>
</gene>
<accession>A0A6J4S956</accession>
<feature type="region of interest" description="Disordered" evidence="1">
    <location>
        <begin position="1"/>
        <end position="68"/>
    </location>
</feature>
<reference evidence="2" key="1">
    <citation type="submission" date="2020-02" db="EMBL/GenBank/DDBJ databases">
        <authorList>
            <person name="Meier V. D."/>
        </authorList>
    </citation>
    <scope>NUCLEOTIDE SEQUENCE</scope>
    <source>
        <strain evidence="2">AVDCRST_MAG09</strain>
    </source>
</reference>